<feature type="transmembrane region" description="Helical" evidence="2">
    <location>
        <begin position="41"/>
        <end position="68"/>
    </location>
</feature>
<dbReference type="InterPro" id="IPR045701">
    <property type="entry name" value="DUF6059"/>
</dbReference>
<accession>A0ABN2TIZ4</accession>
<keyword evidence="2" id="KW-0472">Membrane</keyword>
<keyword evidence="4" id="KW-1185">Reference proteome</keyword>
<protein>
    <submittedName>
        <fullName evidence="3">Uncharacterized protein</fullName>
    </submittedName>
</protein>
<evidence type="ECO:0000313" key="3">
    <source>
        <dbReference type="EMBL" id="GAA2011244.1"/>
    </source>
</evidence>
<dbReference type="EMBL" id="BAAAQN010000001">
    <property type="protein sequence ID" value="GAA2011244.1"/>
    <property type="molecule type" value="Genomic_DNA"/>
</dbReference>
<dbReference type="Proteomes" id="UP001500751">
    <property type="component" value="Unassembled WGS sequence"/>
</dbReference>
<sequence>MSPIRCRRDRKADNGRGSRAAGGAARREPVRDPDGRGIRDLVFLFGHAVSMFWVGWGWTSSLGVWLVIPEEPVTGRDALTGRRLCGPAPGHPERLVPGIPLSGHECELWAQLEDLRVDGGNRYD</sequence>
<evidence type="ECO:0000313" key="4">
    <source>
        <dbReference type="Proteomes" id="UP001500751"/>
    </source>
</evidence>
<keyword evidence="2" id="KW-1133">Transmembrane helix</keyword>
<gene>
    <name evidence="3" type="ORF">GCM10009839_01630</name>
</gene>
<evidence type="ECO:0000256" key="1">
    <source>
        <dbReference type="SAM" id="MobiDB-lite"/>
    </source>
</evidence>
<keyword evidence="2" id="KW-0812">Transmembrane</keyword>
<dbReference type="Pfam" id="PF19534">
    <property type="entry name" value="DUF6059"/>
    <property type="match status" value="1"/>
</dbReference>
<organism evidence="3 4">
    <name type="scientific">Catenulispora yoronensis</name>
    <dbReference type="NCBI Taxonomy" id="450799"/>
    <lineage>
        <taxon>Bacteria</taxon>
        <taxon>Bacillati</taxon>
        <taxon>Actinomycetota</taxon>
        <taxon>Actinomycetes</taxon>
        <taxon>Catenulisporales</taxon>
        <taxon>Catenulisporaceae</taxon>
        <taxon>Catenulispora</taxon>
    </lineage>
</organism>
<feature type="compositionally biased region" description="Basic and acidic residues" evidence="1">
    <location>
        <begin position="25"/>
        <end position="35"/>
    </location>
</feature>
<feature type="region of interest" description="Disordered" evidence="1">
    <location>
        <begin position="1"/>
        <end position="35"/>
    </location>
</feature>
<name>A0ABN2TIZ4_9ACTN</name>
<proteinExistence type="predicted"/>
<evidence type="ECO:0000256" key="2">
    <source>
        <dbReference type="SAM" id="Phobius"/>
    </source>
</evidence>
<reference evidence="3 4" key="1">
    <citation type="journal article" date="2019" name="Int. J. Syst. Evol. Microbiol.">
        <title>The Global Catalogue of Microorganisms (GCM) 10K type strain sequencing project: providing services to taxonomists for standard genome sequencing and annotation.</title>
        <authorList>
            <consortium name="The Broad Institute Genomics Platform"/>
            <consortium name="The Broad Institute Genome Sequencing Center for Infectious Disease"/>
            <person name="Wu L."/>
            <person name="Ma J."/>
        </authorList>
    </citation>
    <scope>NUCLEOTIDE SEQUENCE [LARGE SCALE GENOMIC DNA]</scope>
    <source>
        <strain evidence="3 4">JCM 16014</strain>
    </source>
</reference>
<comment type="caution">
    <text evidence="3">The sequence shown here is derived from an EMBL/GenBank/DDBJ whole genome shotgun (WGS) entry which is preliminary data.</text>
</comment>